<protein>
    <submittedName>
        <fullName evidence="1">Uncharacterized protein</fullName>
    </submittedName>
</protein>
<name>F0BE73_9XANT</name>
<proteinExistence type="predicted"/>
<gene>
    <name evidence="1" type="ORF">XVE_2500</name>
</gene>
<sequence length="175" mass="19147">MNTVANVKERHELAVLNAALAEHNRLHGSVLKIVARPDPPDAILSDGSTTTWMEHTDAFFSRDWARDLTTYAADVVHRPMEQRGYFEPDAQLAGAFCKSVLDKAGKTTYSASIAQYGPGILVVGIESPWLDDDTIREINEAWAELGSPDISGTFAHVYLGYRDASGNRATAWPGT</sequence>
<dbReference type="RefSeq" id="WP_005992915.1">
    <property type="nucleotide sequence ID" value="NZ_AEQV01000081.1"/>
</dbReference>
<dbReference type="GeneID" id="46982546"/>
<dbReference type="KEGG" id="xve:BJD12_14405"/>
<dbReference type="eggNOG" id="ENOG5032SBD">
    <property type="taxonomic scope" value="Bacteria"/>
</dbReference>
<dbReference type="Proteomes" id="UP000003299">
    <property type="component" value="Unassembled WGS sequence"/>
</dbReference>
<reference evidence="1 2" key="1">
    <citation type="journal article" date="2011" name="BMC Genomics">
        <title>Comparative genomics reveals diversity among xanthomonads infecting tomato and pepper.</title>
        <authorList>
            <person name="Potnis N."/>
            <person name="Krasileva K."/>
            <person name="Chow V."/>
            <person name="Almeida N.F."/>
            <person name="Patil P.B."/>
            <person name="Ryan R.P."/>
            <person name="Sharlach M."/>
            <person name="Behlau F."/>
            <person name="Dow J.M."/>
            <person name="Momol M.T."/>
            <person name="White F.F."/>
            <person name="Preston J.F."/>
            <person name="Vinatzer B.A."/>
            <person name="Koebnik R."/>
            <person name="Setubal J.C."/>
            <person name="Norman D.J."/>
            <person name="Staskawicz B.J."/>
            <person name="Jones J.B."/>
        </authorList>
    </citation>
    <scope>NUCLEOTIDE SEQUENCE [LARGE SCALE GENOMIC DNA]</scope>
    <source>
        <strain evidence="1 2">ATCC 35937</strain>
    </source>
</reference>
<organism evidence="1 2">
    <name type="scientific">Xanthomonas vesicatoria ATCC 35937</name>
    <dbReference type="NCBI Taxonomy" id="925775"/>
    <lineage>
        <taxon>Bacteria</taxon>
        <taxon>Pseudomonadati</taxon>
        <taxon>Pseudomonadota</taxon>
        <taxon>Gammaproteobacteria</taxon>
        <taxon>Lysobacterales</taxon>
        <taxon>Lysobacteraceae</taxon>
        <taxon>Xanthomonas</taxon>
    </lineage>
</organism>
<dbReference type="EMBL" id="AEQV01000081">
    <property type="protein sequence ID" value="EGD09223.1"/>
    <property type="molecule type" value="Genomic_DNA"/>
</dbReference>
<evidence type="ECO:0000313" key="2">
    <source>
        <dbReference type="Proteomes" id="UP000003299"/>
    </source>
</evidence>
<evidence type="ECO:0000313" key="1">
    <source>
        <dbReference type="EMBL" id="EGD09223.1"/>
    </source>
</evidence>
<accession>F0BE73</accession>
<comment type="caution">
    <text evidence="1">The sequence shown here is derived from an EMBL/GenBank/DDBJ whole genome shotgun (WGS) entry which is preliminary data.</text>
</comment>
<dbReference type="AlphaFoldDB" id="F0BE73"/>